<dbReference type="PROSITE" id="PS51257">
    <property type="entry name" value="PROKAR_LIPOPROTEIN"/>
    <property type="match status" value="1"/>
</dbReference>
<dbReference type="STRING" id="1177154.Y5S_03184"/>
<dbReference type="Proteomes" id="UP000029444">
    <property type="component" value="Unassembled WGS sequence"/>
</dbReference>
<evidence type="ECO:0000256" key="1">
    <source>
        <dbReference type="SAM" id="Coils"/>
    </source>
</evidence>
<evidence type="ECO:0000256" key="2">
    <source>
        <dbReference type="SAM" id="SignalP"/>
    </source>
</evidence>
<keyword evidence="4" id="KW-1185">Reference proteome</keyword>
<proteinExistence type="predicted"/>
<sequence>MKKPVRVLFTALLPLALAACDTSEAPEPETHAEAPIETGIIVTDWQQQSLEQFEQAAAHWQQALVNLEQNKDEKNLAALRQSLADWYHRFTEQAPLLNARACQLKQQAILARMDTWPLYPGYIDSMPEWPESGLISDPYLELNRKNLRIQHGATDSAEASLGFAAMLVVLNGTSETAKPLAFFQEEAQQAPRRLTYLKLAGEQILADYRTFATEVSLVSSDLDCALSAMLERRQQLISSTDNDSELVIPNTIRKTLSDIQLNALQNLPESVVSAWEDVQPGIMEAITSSKNKGWKPIEEWQGRTSE</sequence>
<organism evidence="3 4">
    <name type="scientific">Alcanivorax nanhaiticus</name>
    <dbReference type="NCBI Taxonomy" id="1177154"/>
    <lineage>
        <taxon>Bacteria</taxon>
        <taxon>Pseudomonadati</taxon>
        <taxon>Pseudomonadota</taxon>
        <taxon>Gammaproteobacteria</taxon>
        <taxon>Oceanospirillales</taxon>
        <taxon>Alcanivoracaceae</taxon>
        <taxon>Alcanivorax</taxon>
    </lineage>
</organism>
<protein>
    <recommendedName>
        <fullName evidence="5">Imelysin-like domain-containing protein</fullName>
    </recommendedName>
</protein>
<feature type="signal peptide" evidence="2">
    <location>
        <begin position="1"/>
        <end position="18"/>
    </location>
</feature>
<name>A0A095TM83_9GAMM</name>
<evidence type="ECO:0000313" key="4">
    <source>
        <dbReference type="Proteomes" id="UP000029444"/>
    </source>
</evidence>
<dbReference type="PATRIC" id="fig|1177154.3.peg.3226"/>
<keyword evidence="1" id="KW-0175">Coiled coil</keyword>
<dbReference type="EMBL" id="ARXV01000016">
    <property type="protein sequence ID" value="KGD63548.1"/>
    <property type="molecule type" value="Genomic_DNA"/>
</dbReference>
<dbReference type="InterPro" id="IPR038352">
    <property type="entry name" value="Imelysin_sf"/>
</dbReference>
<gene>
    <name evidence="3" type="ORF">Y5S_03184</name>
</gene>
<dbReference type="eggNOG" id="COG3487">
    <property type="taxonomic scope" value="Bacteria"/>
</dbReference>
<evidence type="ECO:0000313" key="3">
    <source>
        <dbReference type="EMBL" id="KGD63548.1"/>
    </source>
</evidence>
<feature type="chain" id="PRO_5001909874" description="Imelysin-like domain-containing protein" evidence="2">
    <location>
        <begin position="19"/>
        <end position="306"/>
    </location>
</feature>
<accession>A0A095TM83</accession>
<feature type="coiled-coil region" evidence="1">
    <location>
        <begin position="50"/>
        <end position="77"/>
    </location>
</feature>
<reference evidence="3 4" key="1">
    <citation type="submission" date="2012-09" db="EMBL/GenBank/DDBJ databases">
        <title>Genome Sequence of alkane-degrading Bacterium Alcanivorax sp. 19-m-6.</title>
        <authorList>
            <person name="Lai Q."/>
            <person name="Shao Z."/>
        </authorList>
    </citation>
    <scope>NUCLEOTIDE SEQUENCE [LARGE SCALE GENOMIC DNA]</scope>
    <source>
        <strain evidence="3 4">19-m-6</strain>
    </source>
</reference>
<dbReference type="Gene3D" id="1.20.1420.20">
    <property type="entry name" value="M75 peptidase, HXXE motif"/>
    <property type="match status" value="1"/>
</dbReference>
<keyword evidence="2" id="KW-0732">Signal</keyword>
<dbReference type="RefSeq" id="WP_052041658.1">
    <property type="nucleotide sequence ID" value="NZ_ARXV01000016.1"/>
</dbReference>
<dbReference type="AlphaFoldDB" id="A0A095TM83"/>
<evidence type="ECO:0008006" key="5">
    <source>
        <dbReference type="Google" id="ProtNLM"/>
    </source>
</evidence>
<comment type="caution">
    <text evidence="3">The sequence shown here is derived from an EMBL/GenBank/DDBJ whole genome shotgun (WGS) entry which is preliminary data.</text>
</comment>
<dbReference type="OrthoDB" id="9764688at2"/>